<evidence type="ECO:0000313" key="4">
    <source>
        <dbReference type="EMBL" id="GCA67633.1"/>
    </source>
</evidence>
<proteinExistence type="predicted"/>
<dbReference type="EMBL" id="BHGK01000001">
    <property type="protein sequence ID" value="GCA67633.1"/>
    <property type="molecule type" value="Genomic_DNA"/>
</dbReference>
<feature type="region of interest" description="Disordered" evidence="1">
    <location>
        <begin position="23"/>
        <end position="55"/>
    </location>
</feature>
<protein>
    <recommendedName>
        <fullName evidence="3">Flavodoxin-like domain-containing protein</fullName>
    </recommendedName>
</protein>
<dbReference type="Proteomes" id="UP000265643">
    <property type="component" value="Unassembled WGS sequence"/>
</dbReference>
<keyword evidence="2" id="KW-0732">Signal</keyword>
<accession>A0A391PD55</accession>
<dbReference type="Gene3D" id="3.40.50.360">
    <property type="match status" value="1"/>
</dbReference>
<keyword evidence="5" id="KW-1185">Reference proteome</keyword>
<reference evidence="5" key="1">
    <citation type="submission" date="2018-09" db="EMBL/GenBank/DDBJ databases">
        <title>Draft Genome Sequence of Mediterraneibacter sp. KCTC 15684.</title>
        <authorList>
            <person name="Kim J.S."/>
            <person name="Han K.I."/>
            <person name="Suh M.K."/>
            <person name="Lee K.C."/>
            <person name="Eom M.K."/>
            <person name="Lee J.H."/>
            <person name="Park S.H."/>
            <person name="Kang S.W."/>
            <person name="Park J.E."/>
            <person name="Oh B.S."/>
            <person name="Yu S.Y."/>
            <person name="Choi S.H."/>
            <person name="Lee D.H."/>
            <person name="Yoon H."/>
            <person name="Kim B."/>
            <person name="Yang S.J."/>
            <person name="Lee J.S."/>
        </authorList>
    </citation>
    <scope>NUCLEOTIDE SEQUENCE [LARGE SCALE GENOMIC DNA]</scope>
    <source>
        <strain evidence="5">KCTC 15684</strain>
    </source>
</reference>
<comment type="caution">
    <text evidence="4">The sequence shown here is derived from an EMBL/GenBank/DDBJ whole genome shotgun (WGS) entry which is preliminary data.</text>
</comment>
<evidence type="ECO:0000256" key="1">
    <source>
        <dbReference type="SAM" id="MobiDB-lite"/>
    </source>
</evidence>
<feature type="compositionally biased region" description="Basic and acidic residues" evidence="1">
    <location>
        <begin position="41"/>
        <end position="55"/>
    </location>
</feature>
<feature type="domain" description="Flavodoxin-like" evidence="3">
    <location>
        <begin position="54"/>
        <end position="111"/>
    </location>
</feature>
<sequence length="113" mass="11937">MKKLFLGLLSLSLLLGLTAFGSGSSTTSSIPNANSSPSKAESTKASDSAKDPKETYDLTGKTLYLFCTSGSSGIEQSLSDLHALYPDLNLADGQRFAADASDEEISSWIETHQ</sequence>
<dbReference type="RefSeq" id="WP_119298232.1">
    <property type="nucleotide sequence ID" value="NZ_BHGK01000001.1"/>
</dbReference>
<dbReference type="InterPro" id="IPR008254">
    <property type="entry name" value="Flavodoxin/NO_synth"/>
</dbReference>
<gene>
    <name evidence="4" type="ORF">KGMB01110_20690</name>
</gene>
<dbReference type="Pfam" id="PF12682">
    <property type="entry name" value="Flavodoxin_4"/>
    <property type="match status" value="1"/>
</dbReference>
<dbReference type="InterPro" id="IPR029039">
    <property type="entry name" value="Flavoprotein-like_sf"/>
</dbReference>
<dbReference type="GO" id="GO:0010181">
    <property type="term" value="F:FMN binding"/>
    <property type="evidence" value="ECO:0007669"/>
    <property type="project" value="InterPro"/>
</dbReference>
<evidence type="ECO:0000256" key="2">
    <source>
        <dbReference type="SAM" id="SignalP"/>
    </source>
</evidence>
<dbReference type="AlphaFoldDB" id="A0A391PD55"/>
<evidence type="ECO:0000259" key="3">
    <source>
        <dbReference type="Pfam" id="PF12682"/>
    </source>
</evidence>
<feature type="signal peptide" evidence="2">
    <location>
        <begin position="1"/>
        <end position="21"/>
    </location>
</feature>
<evidence type="ECO:0000313" key="5">
    <source>
        <dbReference type="Proteomes" id="UP000265643"/>
    </source>
</evidence>
<name>A0A391PD55_9FIRM</name>
<organism evidence="4 5">
    <name type="scientific">Mediterraneibacter butyricigenes</name>
    <dbReference type="NCBI Taxonomy" id="2316025"/>
    <lineage>
        <taxon>Bacteria</taxon>
        <taxon>Bacillati</taxon>
        <taxon>Bacillota</taxon>
        <taxon>Clostridia</taxon>
        <taxon>Lachnospirales</taxon>
        <taxon>Lachnospiraceae</taxon>
        <taxon>Mediterraneibacter</taxon>
    </lineage>
</organism>
<feature type="compositionally biased region" description="Polar residues" evidence="1">
    <location>
        <begin position="30"/>
        <end position="40"/>
    </location>
</feature>
<feature type="chain" id="PRO_5017390751" description="Flavodoxin-like domain-containing protein" evidence="2">
    <location>
        <begin position="22"/>
        <end position="113"/>
    </location>
</feature>
<dbReference type="GO" id="GO:0016651">
    <property type="term" value="F:oxidoreductase activity, acting on NAD(P)H"/>
    <property type="evidence" value="ECO:0007669"/>
    <property type="project" value="UniProtKB-ARBA"/>
</dbReference>